<feature type="signal peptide" evidence="1">
    <location>
        <begin position="1"/>
        <end position="25"/>
    </location>
</feature>
<evidence type="ECO:0000256" key="1">
    <source>
        <dbReference type="SAM" id="SignalP"/>
    </source>
</evidence>
<sequence>MKKKLLTFSLLSLLAVELGTSTASASTYLSNYYATPETWDVSRLDYGEEKSVYFPGGFTITMGKGAKKKVMKNQLMNVFSIDKETLASRLTYSK</sequence>
<evidence type="ECO:0000313" key="3">
    <source>
        <dbReference type="Proteomes" id="UP000049578"/>
    </source>
</evidence>
<dbReference type="STRING" id="119224.AKK44_03435"/>
<dbReference type="RefSeq" id="WP_054278522.1">
    <property type="nucleotide sequence ID" value="NZ_LHQM01000010.1"/>
</dbReference>
<keyword evidence="3" id="KW-1185">Reference proteome</keyword>
<reference evidence="2 3" key="1">
    <citation type="submission" date="2015-08" db="EMBL/GenBank/DDBJ databases">
        <title>Genome sequence of Streptococcus phocae subsp. phocae ATCC 51973T isolated from liver specimen obtained from seal.</title>
        <authorList>
            <person name="Avendano-Herrera R."/>
        </authorList>
    </citation>
    <scope>NUCLEOTIDE SEQUENCE [LARGE SCALE GENOMIC DNA]</scope>
    <source>
        <strain evidence="2 3">ATCC 51973</strain>
    </source>
</reference>
<keyword evidence="1" id="KW-0732">Signal</keyword>
<gene>
    <name evidence="2" type="ORF">AKK44_03435</name>
</gene>
<evidence type="ECO:0000313" key="2">
    <source>
        <dbReference type="EMBL" id="KPJ22712.1"/>
    </source>
</evidence>
<dbReference type="EMBL" id="LHQM01000010">
    <property type="protein sequence ID" value="KPJ22712.1"/>
    <property type="molecule type" value="Genomic_DNA"/>
</dbReference>
<feature type="chain" id="PRO_5006130534" evidence="1">
    <location>
        <begin position="26"/>
        <end position="94"/>
    </location>
</feature>
<dbReference type="Proteomes" id="UP000049578">
    <property type="component" value="Unassembled WGS sequence"/>
</dbReference>
<proteinExistence type="predicted"/>
<dbReference type="AlphaFoldDB" id="A0A0P6SK51"/>
<organism evidence="2 3">
    <name type="scientific">Streptococcus phocae</name>
    <dbReference type="NCBI Taxonomy" id="119224"/>
    <lineage>
        <taxon>Bacteria</taxon>
        <taxon>Bacillati</taxon>
        <taxon>Bacillota</taxon>
        <taxon>Bacilli</taxon>
        <taxon>Lactobacillales</taxon>
        <taxon>Streptococcaceae</taxon>
        <taxon>Streptococcus</taxon>
    </lineage>
</organism>
<name>A0A0P6SK51_9STRE</name>
<comment type="caution">
    <text evidence="2">The sequence shown here is derived from an EMBL/GenBank/DDBJ whole genome shotgun (WGS) entry which is preliminary data.</text>
</comment>
<dbReference type="PATRIC" id="fig|119224.3.peg.213"/>
<accession>A0A0P6SK51</accession>
<protein>
    <submittedName>
        <fullName evidence="2">Uncharacterized protein</fullName>
    </submittedName>
</protein>